<dbReference type="Gene3D" id="2.40.10.10">
    <property type="entry name" value="Trypsin-like serine proteases"/>
    <property type="match status" value="1"/>
</dbReference>
<dbReference type="PRINTS" id="PR00722">
    <property type="entry name" value="CHYMOTRYPSIN"/>
</dbReference>
<dbReference type="OrthoDB" id="60866at2759"/>
<accession>B3MWA5</accession>
<dbReference type="EC" id="3.4.21.4" evidence="10"/>
<keyword evidence="7" id="KW-0865">Zymogen</keyword>
<gene>
    <name evidence="13" type="primary">Dana\GF22653</name>
    <name evidence="13" type="synonym">dana_GLEANR_6604</name>
    <name evidence="13" type="ORF">GF22653</name>
</gene>
<dbReference type="InParanoid" id="B3MWA5"/>
<dbReference type="InterPro" id="IPR050430">
    <property type="entry name" value="Peptidase_S1"/>
</dbReference>
<dbReference type="Pfam" id="PF00089">
    <property type="entry name" value="Trypsin"/>
    <property type="match status" value="1"/>
</dbReference>
<dbReference type="KEGG" id="dan:6505308"/>
<dbReference type="SUPFAM" id="SSF50494">
    <property type="entry name" value="Trypsin-like serine proteases"/>
    <property type="match status" value="1"/>
</dbReference>
<dbReference type="PROSITE" id="PS50240">
    <property type="entry name" value="TRYPSIN_DOM"/>
    <property type="match status" value="1"/>
</dbReference>
<dbReference type="FunCoup" id="B3MWA5">
    <property type="interactions" value="2"/>
</dbReference>
<keyword evidence="4 11" id="KW-0732">Signal</keyword>
<evidence type="ECO:0000256" key="1">
    <source>
        <dbReference type="ARBA" id="ARBA00004239"/>
    </source>
</evidence>
<evidence type="ECO:0000256" key="5">
    <source>
        <dbReference type="ARBA" id="ARBA00022801"/>
    </source>
</evidence>
<dbReference type="PhylomeDB" id="B3MWA5"/>
<dbReference type="eggNOG" id="KOG3627">
    <property type="taxonomic scope" value="Eukaryota"/>
</dbReference>
<evidence type="ECO:0000256" key="2">
    <source>
        <dbReference type="ARBA" id="ARBA00007664"/>
    </source>
</evidence>
<evidence type="ECO:0000256" key="11">
    <source>
        <dbReference type="SAM" id="SignalP"/>
    </source>
</evidence>
<evidence type="ECO:0000256" key="3">
    <source>
        <dbReference type="ARBA" id="ARBA00022670"/>
    </source>
</evidence>
<dbReference type="FunFam" id="2.40.10.10:FF:000068">
    <property type="entry name" value="transmembrane protease serine 2"/>
    <property type="match status" value="1"/>
</dbReference>
<dbReference type="GeneID" id="6505308"/>
<evidence type="ECO:0000313" key="14">
    <source>
        <dbReference type="Proteomes" id="UP000007801"/>
    </source>
</evidence>
<keyword evidence="5 13" id="KW-0378">Hydrolase</keyword>
<organism evidence="13 14">
    <name type="scientific">Drosophila ananassae</name>
    <name type="common">Fruit fly</name>
    <dbReference type="NCBI Taxonomy" id="7217"/>
    <lineage>
        <taxon>Eukaryota</taxon>
        <taxon>Metazoa</taxon>
        <taxon>Ecdysozoa</taxon>
        <taxon>Arthropoda</taxon>
        <taxon>Hexapoda</taxon>
        <taxon>Insecta</taxon>
        <taxon>Pterygota</taxon>
        <taxon>Neoptera</taxon>
        <taxon>Endopterygota</taxon>
        <taxon>Diptera</taxon>
        <taxon>Brachycera</taxon>
        <taxon>Muscomorpha</taxon>
        <taxon>Ephydroidea</taxon>
        <taxon>Drosophilidae</taxon>
        <taxon>Drosophila</taxon>
        <taxon>Sophophora</taxon>
    </lineage>
</organism>
<keyword evidence="8" id="KW-1015">Disulfide bond</keyword>
<dbReference type="STRING" id="7217.B3MWA5"/>
<comment type="similarity">
    <text evidence="2">Belongs to the peptidase S1 family.</text>
</comment>
<dbReference type="GO" id="GO:0005576">
    <property type="term" value="C:extracellular region"/>
    <property type="evidence" value="ECO:0007669"/>
    <property type="project" value="UniProtKB-SubCell"/>
</dbReference>
<sequence>MGPVRSLSVCLLLLLVTLGVESARLPADVGSLPHTISLRRNGQHVCGAALINAKWALTAAHCVSLSGGQQSYPPRSYTVRCGSIQRLVGGQLLPLSQIIIHKNYSSSGSPGANDLALLELQTPVTLNTNTQPIALAEERAPAGSQVSFAGWGSSAIDGSPSHALQVATRVSLSKEECDTTLYLEQEDLLCLSPSTEDTDLSGLCSGDAGAPAVYNNQLVGIGSFFAGGCGSGQPDGYVDVTQHLDWITENTA</sequence>
<dbReference type="GO" id="GO:0006508">
    <property type="term" value="P:proteolysis"/>
    <property type="evidence" value="ECO:0007669"/>
    <property type="project" value="UniProtKB-KW"/>
</dbReference>
<evidence type="ECO:0000256" key="7">
    <source>
        <dbReference type="ARBA" id="ARBA00023145"/>
    </source>
</evidence>
<protein>
    <recommendedName>
        <fullName evidence="10">trypsin</fullName>
        <ecNumber evidence="10">3.4.21.4</ecNumber>
    </recommendedName>
</protein>
<dbReference type="SMR" id="B3MWA5"/>
<keyword evidence="14" id="KW-1185">Reference proteome</keyword>
<feature type="chain" id="PRO_5002793652" description="trypsin" evidence="11">
    <location>
        <begin position="23"/>
        <end position="252"/>
    </location>
</feature>
<comment type="subcellular location">
    <subcellularLocation>
        <location evidence="1">Secreted</location>
        <location evidence="1">Extracellular space</location>
    </subcellularLocation>
</comment>
<comment type="catalytic activity">
    <reaction evidence="9">
        <text>Preferential cleavage: Arg-|-Xaa, Lys-|-Xaa.</text>
        <dbReference type="EC" id="3.4.21.4"/>
    </reaction>
</comment>
<dbReference type="InterPro" id="IPR001254">
    <property type="entry name" value="Trypsin_dom"/>
</dbReference>
<dbReference type="InterPro" id="IPR043504">
    <property type="entry name" value="Peptidase_S1_PA_chymotrypsin"/>
</dbReference>
<evidence type="ECO:0000256" key="9">
    <source>
        <dbReference type="ARBA" id="ARBA00036320"/>
    </source>
</evidence>
<dbReference type="AlphaFoldDB" id="B3MWA5"/>
<keyword evidence="3" id="KW-0645">Protease</keyword>
<dbReference type="PANTHER" id="PTHR24276">
    <property type="entry name" value="POLYSERASE-RELATED"/>
    <property type="match status" value="1"/>
</dbReference>
<evidence type="ECO:0000256" key="6">
    <source>
        <dbReference type="ARBA" id="ARBA00022825"/>
    </source>
</evidence>
<dbReference type="InterPro" id="IPR001314">
    <property type="entry name" value="Peptidase_S1A"/>
</dbReference>
<feature type="domain" description="Peptidase S1" evidence="12">
    <location>
        <begin position="16"/>
        <end position="252"/>
    </location>
</feature>
<dbReference type="PROSITE" id="PS00134">
    <property type="entry name" value="TRYPSIN_HIS"/>
    <property type="match status" value="1"/>
</dbReference>
<dbReference type="CDD" id="cd00190">
    <property type="entry name" value="Tryp_SPc"/>
    <property type="match status" value="1"/>
</dbReference>
<evidence type="ECO:0000313" key="13">
    <source>
        <dbReference type="EMBL" id="EDV35250.1"/>
    </source>
</evidence>
<feature type="signal peptide" evidence="11">
    <location>
        <begin position="1"/>
        <end position="22"/>
    </location>
</feature>
<dbReference type="EMBL" id="CH902625">
    <property type="protein sequence ID" value="EDV35250.1"/>
    <property type="molecule type" value="Genomic_DNA"/>
</dbReference>
<dbReference type="HOGENOM" id="CLU_006842_7_4_1"/>
<dbReference type="InterPro" id="IPR009003">
    <property type="entry name" value="Peptidase_S1_PA"/>
</dbReference>
<evidence type="ECO:0000256" key="10">
    <source>
        <dbReference type="ARBA" id="ARBA00038868"/>
    </source>
</evidence>
<dbReference type="Proteomes" id="UP000007801">
    <property type="component" value="Unassembled WGS sequence"/>
</dbReference>
<evidence type="ECO:0000256" key="4">
    <source>
        <dbReference type="ARBA" id="ARBA00022729"/>
    </source>
</evidence>
<keyword evidence="6" id="KW-0720">Serine protease</keyword>
<reference evidence="13 14" key="1">
    <citation type="journal article" date="2007" name="Nature">
        <title>Evolution of genes and genomes on the Drosophila phylogeny.</title>
        <authorList>
            <consortium name="Drosophila 12 Genomes Consortium"/>
            <person name="Clark A.G."/>
            <person name="Eisen M.B."/>
            <person name="Smith D.R."/>
            <person name="Bergman C.M."/>
            <person name="Oliver B."/>
            <person name="Markow T.A."/>
            <person name="Kaufman T.C."/>
            <person name="Kellis M."/>
            <person name="Gelbart W."/>
            <person name="Iyer V.N."/>
            <person name="Pollard D.A."/>
            <person name="Sackton T.B."/>
            <person name="Larracuente A.M."/>
            <person name="Singh N.D."/>
            <person name="Abad J.P."/>
            <person name="Abt D.N."/>
            <person name="Adryan B."/>
            <person name="Aguade M."/>
            <person name="Akashi H."/>
            <person name="Anderson W.W."/>
            <person name="Aquadro C.F."/>
            <person name="Ardell D.H."/>
            <person name="Arguello R."/>
            <person name="Artieri C.G."/>
            <person name="Barbash D.A."/>
            <person name="Barker D."/>
            <person name="Barsanti P."/>
            <person name="Batterham P."/>
            <person name="Batzoglou S."/>
            <person name="Begun D."/>
            <person name="Bhutkar A."/>
            <person name="Blanco E."/>
            <person name="Bosak S.A."/>
            <person name="Bradley R.K."/>
            <person name="Brand A.D."/>
            <person name="Brent M.R."/>
            <person name="Brooks A.N."/>
            <person name="Brown R.H."/>
            <person name="Butlin R.K."/>
            <person name="Caggese C."/>
            <person name="Calvi B.R."/>
            <person name="Bernardo de Carvalho A."/>
            <person name="Caspi A."/>
            <person name="Castrezana S."/>
            <person name="Celniker S.E."/>
            <person name="Chang J.L."/>
            <person name="Chapple C."/>
            <person name="Chatterji S."/>
            <person name="Chinwalla A."/>
            <person name="Civetta A."/>
            <person name="Clifton S.W."/>
            <person name="Comeron J.M."/>
            <person name="Costello J.C."/>
            <person name="Coyne J.A."/>
            <person name="Daub J."/>
            <person name="David R.G."/>
            <person name="Delcher A.L."/>
            <person name="Delehaunty K."/>
            <person name="Do C.B."/>
            <person name="Ebling H."/>
            <person name="Edwards K."/>
            <person name="Eickbush T."/>
            <person name="Evans J.D."/>
            <person name="Filipski A."/>
            <person name="Findeiss S."/>
            <person name="Freyhult E."/>
            <person name="Fulton L."/>
            <person name="Fulton R."/>
            <person name="Garcia A.C."/>
            <person name="Gardiner A."/>
            <person name="Garfield D.A."/>
            <person name="Garvin B.E."/>
            <person name="Gibson G."/>
            <person name="Gilbert D."/>
            <person name="Gnerre S."/>
            <person name="Godfrey J."/>
            <person name="Good R."/>
            <person name="Gotea V."/>
            <person name="Gravely B."/>
            <person name="Greenberg A.J."/>
            <person name="Griffiths-Jones S."/>
            <person name="Gross S."/>
            <person name="Guigo R."/>
            <person name="Gustafson E.A."/>
            <person name="Haerty W."/>
            <person name="Hahn M.W."/>
            <person name="Halligan D.L."/>
            <person name="Halpern A.L."/>
            <person name="Halter G.M."/>
            <person name="Han M.V."/>
            <person name="Heger A."/>
            <person name="Hillier L."/>
            <person name="Hinrichs A.S."/>
            <person name="Holmes I."/>
            <person name="Hoskins R.A."/>
            <person name="Hubisz M.J."/>
            <person name="Hultmark D."/>
            <person name="Huntley M.A."/>
            <person name="Jaffe D.B."/>
            <person name="Jagadeeshan S."/>
            <person name="Jeck W.R."/>
            <person name="Johnson J."/>
            <person name="Jones C.D."/>
            <person name="Jordan W.C."/>
            <person name="Karpen G.H."/>
            <person name="Kataoka E."/>
            <person name="Keightley P.D."/>
            <person name="Kheradpour P."/>
            <person name="Kirkness E.F."/>
            <person name="Koerich L.B."/>
            <person name="Kristiansen K."/>
            <person name="Kudrna D."/>
            <person name="Kulathinal R.J."/>
            <person name="Kumar S."/>
            <person name="Kwok R."/>
            <person name="Lander E."/>
            <person name="Langley C.H."/>
            <person name="Lapoint R."/>
            <person name="Lazzaro B.P."/>
            <person name="Lee S.J."/>
            <person name="Levesque L."/>
            <person name="Li R."/>
            <person name="Lin C.F."/>
            <person name="Lin M.F."/>
            <person name="Lindblad-Toh K."/>
            <person name="Llopart A."/>
            <person name="Long M."/>
            <person name="Low L."/>
            <person name="Lozovsky E."/>
            <person name="Lu J."/>
            <person name="Luo M."/>
            <person name="Machado C.A."/>
            <person name="Makalowski W."/>
            <person name="Marzo M."/>
            <person name="Matsuda M."/>
            <person name="Matzkin L."/>
            <person name="McAllister B."/>
            <person name="McBride C.S."/>
            <person name="McKernan B."/>
            <person name="McKernan K."/>
            <person name="Mendez-Lago M."/>
            <person name="Minx P."/>
            <person name="Mollenhauer M.U."/>
            <person name="Montooth K."/>
            <person name="Mount S.M."/>
            <person name="Mu X."/>
            <person name="Myers E."/>
            <person name="Negre B."/>
            <person name="Newfeld S."/>
            <person name="Nielsen R."/>
            <person name="Noor M.A."/>
            <person name="O'Grady P."/>
            <person name="Pachter L."/>
            <person name="Papaceit M."/>
            <person name="Parisi M.J."/>
            <person name="Parisi M."/>
            <person name="Parts L."/>
            <person name="Pedersen J.S."/>
            <person name="Pesole G."/>
            <person name="Phillippy A.M."/>
            <person name="Ponting C.P."/>
            <person name="Pop M."/>
            <person name="Porcelli D."/>
            <person name="Powell J.R."/>
            <person name="Prohaska S."/>
            <person name="Pruitt K."/>
            <person name="Puig M."/>
            <person name="Quesneville H."/>
            <person name="Ram K.R."/>
            <person name="Rand D."/>
            <person name="Rasmussen M.D."/>
            <person name="Reed L.K."/>
            <person name="Reenan R."/>
            <person name="Reily A."/>
            <person name="Remington K.A."/>
            <person name="Rieger T.T."/>
            <person name="Ritchie M.G."/>
            <person name="Robin C."/>
            <person name="Rogers Y.H."/>
            <person name="Rohde C."/>
            <person name="Rozas J."/>
            <person name="Rubenfield M.J."/>
            <person name="Ruiz A."/>
            <person name="Russo S."/>
            <person name="Salzberg S.L."/>
            <person name="Sanchez-Gracia A."/>
            <person name="Saranga D.J."/>
            <person name="Sato H."/>
            <person name="Schaeffer S.W."/>
            <person name="Schatz M.C."/>
            <person name="Schlenke T."/>
            <person name="Schwartz R."/>
            <person name="Segarra C."/>
            <person name="Singh R.S."/>
            <person name="Sirot L."/>
            <person name="Sirota M."/>
            <person name="Sisneros N.B."/>
            <person name="Smith C.D."/>
            <person name="Smith T.F."/>
            <person name="Spieth J."/>
            <person name="Stage D.E."/>
            <person name="Stark A."/>
            <person name="Stephan W."/>
            <person name="Strausberg R.L."/>
            <person name="Strempel S."/>
            <person name="Sturgill D."/>
            <person name="Sutton G."/>
            <person name="Sutton G.G."/>
            <person name="Tao W."/>
            <person name="Teichmann S."/>
            <person name="Tobari Y.N."/>
            <person name="Tomimura Y."/>
            <person name="Tsolas J.M."/>
            <person name="Valente V.L."/>
            <person name="Venter E."/>
            <person name="Venter J.C."/>
            <person name="Vicario S."/>
            <person name="Vieira F.G."/>
            <person name="Vilella A.J."/>
            <person name="Villasante A."/>
            <person name="Walenz B."/>
            <person name="Wang J."/>
            <person name="Wasserman M."/>
            <person name="Watts T."/>
            <person name="Wilson D."/>
            <person name="Wilson R.K."/>
            <person name="Wing R.A."/>
            <person name="Wolfner M.F."/>
            <person name="Wong A."/>
            <person name="Wong G.K."/>
            <person name="Wu C.I."/>
            <person name="Wu G."/>
            <person name="Yamamoto D."/>
            <person name="Yang H.P."/>
            <person name="Yang S.P."/>
            <person name="Yorke J.A."/>
            <person name="Yoshida K."/>
            <person name="Zdobnov E."/>
            <person name="Zhang P."/>
            <person name="Zhang Y."/>
            <person name="Zimin A.V."/>
            <person name="Baldwin J."/>
            <person name="Abdouelleil A."/>
            <person name="Abdulkadir J."/>
            <person name="Abebe A."/>
            <person name="Abera B."/>
            <person name="Abreu J."/>
            <person name="Acer S.C."/>
            <person name="Aftuck L."/>
            <person name="Alexander A."/>
            <person name="An P."/>
            <person name="Anderson E."/>
            <person name="Anderson S."/>
            <person name="Arachi H."/>
            <person name="Azer M."/>
            <person name="Bachantsang P."/>
            <person name="Barry A."/>
            <person name="Bayul T."/>
            <person name="Berlin A."/>
            <person name="Bessette D."/>
            <person name="Bloom T."/>
            <person name="Blye J."/>
            <person name="Boguslavskiy L."/>
            <person name="Bonnet C."/>
            <person name="Boukhgalter B."/>
            <person name="Bourzgui I."/>
            <person name="Brown A."/>
            <person name="Cahill P."/>
            <person name="Channer S."/>
            <person name="Cheshatsang Y."/>
            <person name="Chuda L."/>
            <person name="Citroen M."/>
            <person name="Collymore A."/>
            <person name="Cooke P."/>
            <person name="Costello M."/>
            <person name="D'Aco K."/>
            <person name="Daza R."/>
            <person name="De Haan G."/>
            <person name="DeGray S."/>
            <person name="DeMaso C."/>
            <person name="Dhargay N."/>
            <person name="Dooley K."/>
            <person name="Dooley E."/>
            <person name="Doricent M."/>
            <person name="Dorje P."/>
            <person name="Dorjee K."/>
            <person name="Dupes A."/>
            <person name="Elong R."/>
            <person name="Falk J."/>
            <person name="Farina A."/>
            <person name="Faro S."/>
            <person name="Ferguson D."/>
            <person name="Fisher S."/>
            <person name="Foley C.D."/>
            <person name="Franke A."/>
            <person name="Friedrich D."/>
            <person name="Gadbois L."/>
            <person name="Gearin G."/>
            <person name="Gearin C.R."/>
            <person name="Giannoukos G."/>
            <person name="Goode T."/>
            <person name="Graham J."/>
            <person name="Grandbois E."/>
            <person name="Grewal S."/>
            <person name="Gyaltsen K."/>
            <person name="Hafez N."/>
            <person name="Hagos B."/>
            <person name="Hall J."/>
            <person name="Henson C."/>
            <person name="Hollinger A."/>
            <person name="Honan T."/>
            <person name="Huard M.D."/>
            <person name="Hughes L."/>
            <person name="Hurhula B."/>
            <person name="Husby M.E."/>
            <person name="Kamat A."/>
            <person name="Kanga B."/>
            <person name="Kashin S."/>
            <person name="Khazanovich D."/>
            <person name="Kisner P."/>
            <person name="Lance K."/>
            <person name="Lara M."/>
            <person name="Lee W."/>
            <person name="Lennon N."/>
            <person name="Letendre F."/>
            <person name="LeVine R."/>
            <person name="Lipovsky A."/>
            <person name="Liu X."/>
            <person name="Liu J."/>
            <person name="Liu S."/>
            <person name="Lokyitsang T."/>
            <person name="Lokyitsang Y."/>
            <person name="Lubonja R."/>
            <person name="Lui A."/>
            <person name="MacDonald P."/>
            <person name="Magnisalis V."/>
            <person name="Maru K."/>
            <person name="Matthews C."/>
            <person name="McCusker W."/>
            <person name="McDonough S."/>
            <person name="Mehta T."/>
            <person name="Meldrim J."/>
            <person name="Meneus L."/>
            <person name="Mihai O."/>
            <person name="Mihalev A."/>
            <person name="Mihova T."/>
            <person name="Mittelman R."/>
            <person name="Mlenga V."/>
            <person name="Montmayeur A."/>
            <person name="Mulrain L."/>
            <person name="Navidi A."/>
            <person name="Naylor J."/>
            <person name="Negash T."/>
            <person name="Nguyen T."/>
            <person name="Nguyen N."/>
            <person name="Nicol R."/>
            <person name="Norbu C."/>
            <person name="Norbu N."/>
            <person name="Novod N."/>
            <person name="O'Neill B."/>
            <person name="Osman S."/>
            <person name="Markiewicz E."/>
            <person name="Oyono O.L."/>
            <person name="Patti C."/>
            <person name="Phunkhang P."/>
            <person name="Pierre F."/>
            <person name="Priest M."/>
            <person name="Raghuraman S."/>
            <person name="Rege F."/>
            <person name="Reyes R."/>
            <person name="Rise C."/>
            <person name="Rogov P."/>
            <person name="Ross K."/>
            <person name="Ryan E."/>
            <person name="Settipalli S."/>
            <person name="Shea T."/>
            <person name="Sherpa N."/>
            <person name="Shi L."/>
            <person name="Shih D."/>
            <person name="Sparrow T."/>
            <person name="Spaulding J."/>
            <person name="Stalker J."/>
            <person name="Stange-Thomann N."/>
            <person name="Stavropoulos S."/>
            <person name="Stone C."/>
            <person name="Strader C."/>
            <person name="Tesfaye S."/>
            <person name="Thomson T."/>
            <person name="Thoulutsang Y."/>
            <person name="Thoulutsang D."/>
            <person name="Topham K."/>
            <person name="Topping I."/>
            <person name="Tsamla T."/>
            <person name="Vassiliev H."/>
            <person name="Vo A."/>
            <person name="Wangchuk T."/>
            <person name="Wangdi T."/>
            <person name="Weiand M."/>
            <person name="Wilkinson J."/>
            <person name="Wilson A."/>
            <person name="Yadav S."/>
            <person name="Young G."/>
            <person name="Yu Q."/>
            <person name="Zembek L."/>
            <person name="Zhong D."/>
            <person name="Zimmer A."/>
            <person name="Zwirko Z."/>
            <person name="Jaffe D.B."/>
            <person name="Alvarez P."/>
            <person name="Brockman W."/>
            <person name="Butler J."/>
            <person name="Chin C."/>
            <person name="Gnerre S."/>
            <person name="Grabherr M."/>
            <person name="Kleber M."/>
            <person name="Mauceli E."/>
            <person name="MacCallum I."/>
        </authorList>
    </citation>
    <scope>NUCLEOTIDE SEQUENCE [LARGE SCALE GENOMIC DNA]</scope>
    <source>
        <strain evidence="14">Tucson 14024-0371.13</strain>
    </source>
</reference>
<dbReference type="OMA" id="APAVYNN"/>
<dbReference type="PANTHER" id="PTHR24276:SF91">
    <property type="entry name" value="AT26814P-RELATED"/>
    <property type="match status" value="1"/>
</dbReference>
<dbReference type="SMART" id="SM00020">
    <property type="entry name" value="Tryp_SPc"/>
    <property type="match status" value="1"/>
</dbReference>
<dbReference type="InterPro" id="IPR018114">
    <property type="entry name" value="TRYPSIN_HIS"/>
</dbReference>
<proteinExistence type="inferred from homology"/>
<evidence type="ECO:0000259" key="12">
    <source>
        <dbReference type="PROSITE" id="PS50240"/>
    </source>
</evidence>
<dbReference type="GO" id="GO:0004252">
    <property type="term" value="F:serine-type endopeptidase activity"/>
    <property type="evidence" value="ECO:0007669"/>
    <property type="project" value="UniProtKB-EC"/>
</dbReference>
<evidence type="ECO:0000256" key="8">
    <source>
        <dbReference type="ARBA" id="ARBA00023157"/>
    </source>
</evidence>
<name>B3MWA5_DROAN</name>